<evidence type="ECO:0000313" key="8">
    <source>
        <dbReference type="EMBL" id="TWI91801.1"/>
    </source>
</evidence>
<evidence type="ECO:0000256" key="3">
    <source>
        <dbReference type="ARBA" id="ARBA00022692"/>
    </source>
</evidence>
<keyword evidence="2" id="KW-1003">Cell membrane</keyword>
<dbReference type="Pfam" id="PF02687">
    <property type="entry name" value="FtsX"/>
    <property type="match status" value="1"/>
</dbReference>
<accession>A0A562TE27</accession>
<evidence type="ECO:0000256" key="5">
    <source>
        <dbReference type="ARBA" id="ARBA00023136"/>
    </source>
</evidence>
<keyword evidence="3 6" id="KW-0812">Transmembrane</keyword>
<dbReference type="EMBL" id="VLLG01000002">
    <property type="protein sequence ID" value="TWI91801.1"/>
    <property type="molecule type" value="Genomic_DNA"/>
</dbReference>
<keyword evidence="5 6" id="KW-0472">Membrane</keyword>
<reference evidence="8 9" key="1">
    <citation type="journal article" date="2013" name="Stand. Genomic Sci.">
        <title>Genomic Encyclopedia of Type Strains, Phase I: The one thousand microbial genomes (KMG-I) project.</title>
        <authorList>
            <person name="Kyrpides N.C."/>
            <person name="Woyke T."/>
            <person name="Eisen J.A."/>
            <person name="Garrity G."/>
            <person name="Lilburn T.G."/>
            <person name="Beck B.J."/>
            <person name="Whitman W.B."/>
            <person name="Hugenholtz P."/>
            <person name="Klenk H.P."/>
        </authorList>
    </citation>
    <scope>NUCLEOTIDE SEQUENCE [LARGE SCALE GENOMIC DNA]</scope>
    <source>
        <strain evidence="8 9">DSM 13484</strain>
    </source>
</reference>
<keyword evidence="9" id="KW-1185">Reference proteome</keyword>
<feature type="transmembrane region" description="Helical" evidence="6">
    <location>
        <begin position="333"/>
        <end position="352"/>
    </location>
</feature>
<dbReference type="RefSeq" id="WP_145710935.1">
    <property type="nucleotide sequence ID" value="NZ_BAAAFY010000001.1"/>
</dbReference>
<dbReference type="GO" id="GO:0005886">
    <property type="term" value="C:plasma membrane"/>
    <property type="evidence" value="ECO:0007669"/>
    <property type="project" value="UniProtKB-SubCell"/>
</dbReference>
<evidence type="ECO:0000256" key="4">
    <source>
        <dbReference type="ARBA" id="ARBA00022989"/>
    </source>
</evidence>
<gene>
    <name evidence="8" type="ORF">LX66_1181</name>
</gene>
<dbReference type="AlphaFoldDB" id="A0A562TE27"/>
<feature type="transmembrane region" description="Helical" evidence="6">
    <location>
        <begin position="275"/>
        <end position="302"/>
    </location>
</feature>
<evidence type="ECO:0000259" key="7">
    <source>
        <dbReference type="Pfam" id="PF02687"/>
    </source>
</evidence>
<feature type="domain" description="ABC3 transporter permease C-terminal" evidence="7">
    <location>
        <begin position="281"/>
        <end position="392"/>
    </location>
</feature>
<protein>
    <submittedName>
        <fullName evidence="8">FtsX-like permease family protein</fullName>
    </submittedName>
</protein>
<sequence>MLPFFALLKKIIQTGIGKGRLLMATLGLGIAMLLLLVAIQAHTDFNQLLYSGKNQNESADFLVINKKITNAMMGQPEKSMFTPEEMDKIRQQPFVEAAGFIISSQFKVTAAAPGDLQFYTDMFFESVPDSFIDVQNEAWEWKEGERSIPIILPNDFLNLYNFGFALSQGLPQVSQETVKNLPVKITISKGLLSAEFTGRIAGFSDRISSFLVPASFMEWANERFGSGAAAAPSRVVIRTRDPSNPTLVKFLEDNGYTTNQDKVKYSKTKLIVQTIVSVIGFFGLVLLLFALLVFSMFIQLVIASCKREIQLLVMLGTGPGQLRRYLLRQFAPLYLVTGVAALVLVALLQWGASRMLAAHAMYVSAWPGAGTLVAAVVVLLLVYLVNNRSIRKYIAQNS</sequence>
<organism evidence="8 9">
    <name type="scientific">Chitinophaga japonensis</name>
    <name type="common">Flexibacter japonensis</name>
    <dbReference type="NCBI Taxonomy" id="104662"/>
    <lineage>
        <taxon>Bacteria</taxon>
        <taxon>Pseudomonadati</taxon>
        <taxon>Bacteroidota</taxon>
        <taxon>Chitinophagia</taxon>
        <taxon>Chitinophagales</taxon>
        <taxon>Chitinophagaceae</taxon>
        <taxon>Chitinophaga</taxon>
    </lineage>
</organism>
<evidence type="ECO:0000256" key="2">
    <source>
        <dbReference type="ARBA" id="ARBA00022475"/>
    </source>
</evidence>
<proteinExistence type="predicted"/>
<evidence type="ECO:0000256" key="1">
    <source>
        <dbReference type="ARBA" id="ARBA00004651"/>
    </source>
</evidence>
<dbReference type="OrthoDB" id="1011751at2"/>
<dbReference type="Proteomes" id="UP000316778">
    <property type="component" value="Unassembled WGS sequence"/>
</dbReference>
<dbReference type="InterPro" id="IPR003838">
    <property type="entry name" value="ABC3_permease_C"/>
</dbReference>
<comment type="subcellular location">
    <subcellularLocation>
        <location evidence="1">Cell membrane</location>
        <topology evidence="1">Multi-pass membrane protein</topology>
    </subcellularLocation>
</comment>
<keyword evidence="4 6" id="KW-1133">Transmembrane helix</keyword>
<name>A0A562TE27_CHIJA</name>
<comment type="caution">
    <text evidence="8">The sequence shown here is derived from an EMBL/GenBank/DDBJ whole genome shotgun (WGS) entry which is preliminary data.</text>
</comment>
<feature type="transmembrane region" description="Helical" evidence="6">
    <location>
        <begin position="21"/>
        <end position="41"/>
    </location>
</feature>
<evidence type="ECO:0000256" key="6">
    <source>
        <dbReference type="SAM" id="Phobius"/>
    </source>
</evidence>
<feature type="transmembrane region" description="Helical" evidence="6">
    <location>
        <begin position="364"/>
        <end position="385"/>
    </location>
</feature>
<evidence type="ECO:0000313" key="9">
    <source>
        <dbReference type="Proteomes" id="UP000316778"/>
    </source>
</evidence>